<organism evidence="8 9">
    <name type="scientific">Olivibacter domesticus</name>
    <name type="common">Pseudosphingobacterium domesticum</name>
    <dbReference type="NCBI Taxonomy" id="407022"/>
    <lineage>
        <taxon>Bacteria</taxon>
        <taxon>Pseudomonadati</taxon>
        <taxon>Bacteroidota</taxon>
        <taxon>Sphingobacteriia</taxon>
        <taxon>Sphingobacteriales</taxon>
        <taxon>Sphingobacteriaceae</taxon>
        <taxon>Olivibacter</taxon>
    </lineage>
</organism>
<comment type="subcellular location">
    <subcellularLocation>
        <location evidence="1">Cell membrane</location>
        <topology evidence="1">Multi-pass membrane protein</topology>
    </subcellularLocation>
</comment>
<dbReference type="GO" id="GO:0070069">
    <property type="term" value="C:cytochrome complex"/>
    <property type="evidence" value="ECO:0007669"/>
    <property type="project" value="TreeGrafter"/>
</dbReference>
<dbReference type="Proteomes" id="UP000199421">
    <property type="component" value="Unassembled WGS sequence"/>
</dbReference>
<proteinExistence type="inferred from homology"/>
<evidence type="ECO:0000256" key="3">
    <source>
        <dbReference type="ARBA" id="ARBA00022475"/>
    </source>
</evidence>
<sequence length="341" mass="38215">MLYVVIAFLWASIWLYLLLGGADFGAGIIELISTGENRNKTRHTMYRAIGPIWEANHMWLIIAIVILFVGFPHIYTTMSIFVHIPLTAMLLGIIARGTAFVFRNYDAVEDNMQKIYNRIFVYSSAITPFFLGIIAASTVSRKIDKEADDFLSAYIYSWLNGFGITVGLFTVCICGFLAAIYIIGEVNTKEDKEHFIKIAKKMVVAAFISGAFVFLAAHLEQIPLLDWIFGHWVGNIAIAAASISLIVLWLTLDKNKDILIRLLAGFQISMILLAATYTHFPKIVLLKDGSALSLIDEAGLNKTIDSLAWALLLGSIFILPSLFYLLYSFENKKNTRSELRH</sequence>
<feature type="transmembrane region" description="Helical" evidence="7">
    <location>
        <begin position="307"/>
        <end position="327"/>
    </location>
</feature>
<comment type="similarity">
    <text evidence="2">Belongs to the cytochrome ubiquinol oxidase subunit 2 family.</text>
</comment>
<gene>
    <name evidence="8" type="ORF">SAMN05661044_03245</name>
</gene>
<dbReference type="AlphaFoldDB" id="A0A1H7SIQ5"/>
<evidence type="ECO:0000313" key="8">
    <source>
        <dbReference type="EMBL" id="SEL72385.1"/>
    </source>
</evidence>
<evidence type="ECO:0000256" key="7">
    <source>
        <dbReference type="SAM" id="Phobius"/>
    </source>
</evidence>
<evidence type="ECO:0000256" key="5">
    <source>
        <dbReference type="ARBA" id="ARBA00022989"/>
    </source>
</evidence>
<dbReference type="PANTHER" id="PTHR43141:SF4">
    <property type="entry name" value="CYTOCHROME BD2 SUBUNIT II"/>
    <property type="match status" value="1"/>
</dbReference>
<keyword evidence="3" id="KW-1003">Cell membrane</keyword>
<dbReference type="InterPro" id="IPR003317">
    <property type="entry name" value="Cyt-d_oxidase_su2"/>
</dbReference>
<feature type="transmembrane region" description="Helical" evidence="7">
    <location>
        <begin position="6"/>
        <end position="32"/>
    </location>
</feature>
<evidence type="ECO:0000256" key="4">
    <source>
        <dbReference type="ARBA" id="ARBA00022692"/>
    </source>
</evidence>
<dbReference type="OrthoDB" id="9776710at2"/>
<evidence type="ECO:0000256" key="2">
    <source>
        <dbReference type="ARBA" id="ARBA00007543"/>
    </source>
</evidence>
<feature type="transmembrane region" description="Helical" evidence="7">
    <location>
        <begin position="259"/>
        <end position="280"/>
    </location>
</feature>
<reference evidence="9" key="1">
    <citation type="submission" date="2016-10" db="EMBL/GenBank/DDBJ databases">
        <authorList>
            <person name="Varghese N."/>
            <person name="Submissions S."/>
        </authorList>
    </citation>
    <scope>NUCLEOTIDE SEQUENCE [LARGE SCALE GENOMIC DNA]</scope>
    <source>
        <strain evidence="9">DSM 18733</strain>
    </source>
</reference>
<evidence type="ECO:0000313" key="9">
    <source>
        <dbReference type="Proteomes" id="UP000199421"/>
    </source>
</evidence>
<feature type="transmembrane region" description="Helical" evidence="7">
    <location>
        <begin position="115"/>
        <end position="135"/>
    </location>
</feature>
<feature type="transmembrane region" description="Helical" evidence="7">
    <location>
        <begin position="53"/>
        <end position="74"/>
    </location>
</feature>
<accession>A0A1H7SIQ5</accession>
<keyword evidence="6 7" id="KW-0472">Membrane</keyword>
<dbReference type="STRING" id="407022.SAMN05661044_03245"/>
<dbReference type="PANTHER" id="PTHR43141">
    <property type="entry name" value="CYTOCHROME BD2 SUBUNIT II"/>
    <property type="match status" value="1"/>
</dbReference>
<protein>
    <submittedName>
        <fullName evidence="8">Cytochrome bd-I ubiquinol oxidase subunit 2 apoprotein</fullName>
    </submittedName>
</protein>
<feature type="transmembrane region" description="Helical" evidence="7">
    <location>
        <begin position="80"/>
        <end position="103"/>
    </location>
</feature>
<dbReference type="Pfam" id="PF02322">
    <property type="entry name" value="Cyt_bd_oxida_II"/>
    <property type="match status" value="1"/>
</dbReference>
<keyword evidence="5 7" id="KW-1133">Transmembrane helix</keyword>
<dbReference type="EMBL" id="FOAF01000003">
    <property type="protein sequence ID" value="SEL72385.1"/>
    <property type="molecule type" value="Genomic_DNA"/>
</dbReference>
<dbReference type="RefSeq" id="WP_093326382.1">
    <property type="nucleotide sequence ID" value="NZ_FOAF01000003.1"/>
</dbReference>
<dbReference type="GO" id="GO:0009055">
    <property type="term" value="F:electron transfer activity"/>
    <property type="evidence" value="ECO:0007669"/>
    <property type="project" value="TreeGrafter"/>
</dbReference>
<keyword evidence="9" id="KW-1185">Reference proteome</keyword>
<keyword evidence="4 7" id="KW-0812">Transmembrane</keyword>
<feature type="transmembrane region" description="Helical" evidence="7">
    <location>
        <begin position="231"/>
        <end position="252"/>
    </location>
</feature>
<feature type="transmembrane region" description="Helical" evidence="7">
    <location>
        <begin position="155"/>
        <end position="182"/>
    </location>
</feature>
<name>A0A1H7SIQ5_OLID1</name>
<feature type="transmembrane region" description="Helical" evidence="7">
    <location>
        <begin position="202"/>
        <end position="219"/>
    </location>
</feature>
<evidence type="ECO:0000256" key="1">
    <source>
        <dbReference type="ARBA" id="ARBA00004651"/>
    </source>
</evidence>
<dbReference type="GO" id="GO:0019646">
    <property type="term" value="P:aerobic electron transport chain"/>
    <property type="evidence" value="ECO:0007669"/>
    <property type="project" value="TreeGrafter"/>
</dbReference>
<dbReference type="GO" id="GO:0016682">
    <property type="term" value="F:oxidoreductase activity, acting on diphenols and related substances as donors, oxygen as acceptor"/>
    <property type="evidence" value="ECO:0007669"/>
    <property type="project" value="TreeGrafter"/>
</dbReference>
<evidence type="ECO:0000256" key="6">
    <source>
        <dbReference type="ARBA" id="ARBA00023136"/>
    </source>
</evidence>
<dbReference type="GO" id="GO:0005886">
    <property type="term" value="C:plasma membrane"/>
    <property type="evidence" value="ECO:0007669"/>
    <property type="project" value="UniProtKB-SubCell"/>
</dbReference>